<name>A0A4D5S3M6_IXOSC</name>
<dbReference type="EMBL" id="GHJT01008596">
    <property type="protein sequence ID" value="MOY42567.1"/>
    <property type="molecule type" value="Transcribed_RNA"/>
</dbReference>
<feature type="transmembrane region" description="Helical" evidence="1">
    <location>
        <begin position="7"/>
        <end position="30"/>
    </location>
</feature>
<feature type="transmembrane region" description="Helical" evidence="1">
    <location>
        <begin position="42"/>
        <end position="65"/>
    </location>
</feature>
<sequence>MAIPLPFYEIFFFFCIASCLACGARLPFLSLGTLHATCEPPIFFFFYLPLQVPTRICSAVSFAAVNESLLPIKQKCCVILNFETILPMMPVQFFSMGQYYAR</sequence>
<keyword evidence="1" id="KW-0812">Transmembrane</keyword>
<keyword evidence="1" id="KW-1133">Transmembrane helix</keyword>
<keyword evidence="1" id="KW-0472">Membrane</keyword>
<dbReference type="AlphaFoldDB" id="A0A4D5S3M6"/>
<reference evidence="2" key="1">
    <citation type="submission" date="2019-04" db="EMBL/GenBank/DDBJ databases">
        <title>An insight into the mialome of Ixodes scapularis.</title>
        <authorList>
            <person name="Ribeiro J.M."/>
            <person name="Mather T.N."/>
            <person name="Karim S."/>
        </authorList>
    </citation>
    <scope>NUCLEOTIDE SEQUENCE</scope>
</reference>
<evidence type="ECO:0000313" key="2">
    <source>
        <dbReference type="EMBL" id="MOY42567.1"/>
    </source>
</evidence>
<organism evidence="2">
    <name type="scientific">Ixodes scapularis</name>
    <name type="common">Black-legged tick</name>
    <name type="synonym">Deer tick</name>
    <dbReference type="NCBI Taxonomy" id="6945"/>
    <lineage>
        <taxon>Eukaryota</taxon>
        <taxon>Metazoa</taxon>
        <taxon>Ecdysozoa</taxon>
        <taxon>Arthropoda</taxon>
        <taxon>Chelicerata</taxon>
        <taxon>Arachnida</taxon>
        <taxon>Acari</taxon>
        <taxon>Parasitiformes</taxon>
        <taxon>Ixodida</taxon>
        <taxon>Ixodoidea</taxon>
        <taxon>Ixodidae</taxon>
        <taxon>Ixodinae</taxon>
        <taxon>Ixodes</taxon>
    </lineage>
</organism>
<accession>A0A4D5S3M6</accession>
<evidence type="ECO:0000256" key="1">
    <source>
        <dbReference type="SAM" id="Phobius"/>
    </source>
</evidence>
<proteinExistence type="predicted"/>
<protein>
    <submittedName>
        <fullName evidence="2">Uncharacterized protein</fullName>
    </submittedName>
</protein>